<dbReference type="AlphaFoldDB" id="A0A5N0VBV8"/>
<reference evidence="6" key="1">
    <citation type="submission" date="2019-09" db="EMBL/GenBank/DDBJ databases">
        <authorList>
            <person name="Teo W.F.A."/>
            <person name="Duangmal K."/>
        </authorList>
    </citation>
    <scope>NUCLEOTIDE SEQUENCE [LARGE SCALE GENOMIC DNA]</scope>
    <source>
        <strain evidence="6">K81G1</strain>
    </source>
</reference>
<evidence type="ECO:0000256" key="3">
    <source>
        <dbReference type="ARBA" id="ARBA00011233"/>
    </source>
</evidence>
<dbReference type="SUPFAM" id="SSF51569">
    <property type="entry name" value="Aldolase"/>
    <property type="match status" value="1"/>
</dbReference>
<name>A0A5N0VBV8_9PSEU</name>
<keyword evidence="4" id="KW-0456">Lyase</keyword>
<dbReference type="Pfam" id="PF01081">
    <property type="entry name" value="Aldolase"/>
    <property type="match status" value="1"/>
</dbReference>
<comment type="similarity">
    <text evidence="2">Belongs to the KHG/KDPG aldolase family.</text>
</comment>
<dbReference type="InterPro" id="IPR013785">
    <property type="entry name" value="Aldolase_TIM"/>
</dbReference>
<dbReference type="GO" id="GO:0016829">
    <property type="term" value="F:lyase activity"/>
    <property type="evidence" value="ECO:0007669"/>
    <property type="project" value="UniProtKB-KW"/>
</dbReference>
<evidence type="ECO:0000256" key="4">
    <source>
        <dbReference type="ARBA" id="ARBA00023239"/>
    </source>
</evidence>
<keyword evidence="7" id="KW-1185">Reference proteome</keyword>
<organism evidence="6 7">
    <name type="scientific">Amycolatopsis acidicola</name>
    <dbReference type="NCBI Taxonomy" id="2596893"/>
    <lineage>
        <taxon>Bacteria</taxon>
        <taxon>Bacillati</taxon>
        <taxon>Actinomycetota</taxon>
        <taxon>Actinomycetes</taxon>
        <taxon>Pseudonocardiales</taxon>
        <taxon>Pseudonocardiaceae</taxon>
        <taxon>Amycolatopsis</taxon>
    </lineage>
</organism>
<dbReference type="PANTHER" id="PTHR30246:SF1">
    <property type="entry name" value="2-DEHYDRO-3-DEOXY-6-PHOSPHOGALACTONATE ALDOLASE-RELATED"/>
    <property type="match status" value="1"/>
</dbReference>
<comment type="caution">
    <text evidence="6">The sequence shown here is derived from an EMBL/GenBank/DDBJ whole genome shotgun (WGS) entry which is preliminary data.</text>
</comment>
<dbReference type="Gene3D" id="3.20.20.70">
    <property type="entry name" value="Aldolase class I"/>
    <property type="match status" value="1"/>
</dbReference>
<protein>
    <submittedName>
        <fullName evidence="6">Bifunctional 4-hydroxy-2-oxoglutarate aldolase/2-dehydro-3-deoxy-phosphogluconate aldolase</fullName>
    </submittedName>
</protein>
<proteinExistence type="inferred from homology"/>
<comment type="subunit">
    <text evidence="3">Homotrimer.</text>
</comment>
<dbReference type="PANTHER" id="PTHR30246">
    <property type="entry name" value="2-KETO-3-DEOXY-6-PHOSPHOGLUCONATE ALDOLASE"/>
    <property type="match status" value="1"/>
</dbReference>
<evidence type="ECO:0000256" key="1">
    <source>
        <dbReference type="ARBA" id="ARBA00004761"/>
    </source>
</evidence>
<comment type="pathway">
    <text evidence="1">Carbohydrate acid metabolism.</text>
</comment>
<sequence length="219" mass="22547">MRPALKKQNIRFRERLAAARVIAMLRGDDAEFLPDAAQVLYDCGLRVIEVSLATPGSLDAIGLLRQELGPDTMVGAGAVRTLSDVDSCVSAGADFLATPTVSAELLDRARLFGLPVACGALTPTEVDSAWRLGAAVVKVLPVGPVGGVSYVQAVHASLPEIPLVPACGIELDEVDSYLGAGAFAVGAGCQLIGDALSGGRLDELGHRASQLATLAAKFA</sequence>
<evidence type="ECO:0000256" key="2">
    <source>
        <dbReference type="ARBA" id="ARBA00006906"/>
    </source>
</evidence>
<dbReference type="EMBL" id="VMNW02000014">
    <property type="protein sequence ID" value="KAA9162112.1"/>
    <property type="molecule type" value="Genomic_DNA"/>
</dbReference>
<evidence type="ECO:0000256" key="5">
    <source>
        <dbReference type="ARBA" id="ARBA00023277"/>
    </source>
</evidence>
<dbReference type="OrthoDB" id="9805177at2"/>
<dbReference type="Proteomes" id="UP000319769">
    <property type="component" value="Unassembled WGS sequence"/>
</dbReference>
<dbReference type="CDD" id="cd00452">
    <property type="entry name" value="KDPG_aldolase"/>
    <property type="match status" value="1"/>
</dbReference>
<gene>
    <name evidence="6" type="ORF">FPZ12_012815</name>
</gene>
<dbReference type="RefSeq" id="WP_144747213.1">
    <property type="nucleotide sequence ID" value="NZ_VMNW02000014.1"/>
</dbReference>
<keyword evidence="5" id="KW-0119">Carbohydrate metabolism</keyword>
<accession>A0A5N0VBV8</accession>
<evidence type="ECO:0000313" key="6">
    <source>
        <dbReference type="EMBL" id="KAA9162112.1"/>
    </source>
</evidence>
<evidence type="ECO:0000313" key="7">
    <source>
        <dbReference type="Proteomes" id="UP000319769"/>
    </source>
</evidence>
<dbReference type="InterPro" id="IPR000887">
    <property type="entry name" value="Aldlse_KDPG_KHG"/>
</dbReference>